<keyword evidence="5" id="KW-0371">Homeobox</keyword>
<evidence type="ECO:0000256" key="2">
    <source>
        <dbReference type="ARBA" id="ARBA00023002"/>
    </source>
</evidence>
<dbReference type="GO" id="GO:0003677">
    <property type="term" value="F:DNA binding"/>
    <property type="evidence" value="ECO:0007669"/>
    <property type="project" value="UniProtKB-KW"/>
</dbReference>
<dbReference type="InterPro" id="IPR037024">
    <property type="entry name" value="NiFe_Hase_small_N_sf"/>
</dbReference>
<gene>
    <name evidence="5" type="primary">hoxY</name>
    <name evidence="5" type="ORF">CODIS_25750</name>
</gene>
<evidence type="ECO:0000313" key="5">
    <source>
        <dbReference type="EMBL" id="ODJ87323.1"/>
    </source>
</evidence>
<keyword evidence="3" id="KW-0479">Metal-binding</keyword>
<dbReference type="SUPFAM" id="SSF56770">
    <property type="entry name" value="HydA/Nqo6-like"/>
    <property type="match status" value="1"/>
</dbReference>
<dbReference type="EC" id="1.12.1.2" evidence="5"/>
<keyword evidence="3" id="KW-0003">3Fe-4S</keyword>
<protein>
    <submittedName>
        <fullName evidence="5">NAD-reducing hydrogenase HoxS subunit delta</fullName>
        <ecNumber evidence="5">1.12.1.2</ecNumber>
    </submittedName>
</protein>
<evidence type="ECO:0000313" key="6">
    <source>
        <dbReference type="Proteomes" id="UP000094769"/>
    </source>
</evidence>
<keyword evidence="3" id="KW-0408">Iron</keyword>
<sequence>MTDTKPKLAVHKFSSCDGCQLALLNLGEPLLLLPQLVDIVHFAEAGPSDPVAQADIALVEGSVSTPEDIERIRQVREHSGLLISIGACATAGGLQALANFTDRDTWMAAVYEQPGHIESLQHSNPISHYVKVDFEIHGCPVNSRQVVAALRDLLSGVKPRPERQSVCMECKRKGLVCTMVSKGEPCMGPVTVAGCGALCPSMGRGCYSCYGPLEQINDRSLAERFNQLGLDRAAVARRFHFIANHAPAFKQAGERLKETTNE</sequence>
<keyword evidence="3" id="KW-0411">Iron-sulfur</keyword>
<evidence type="ECO:0000259" key="4">
    <source>
        <dbReference type="Pfam" id="PF01058"/>
    </source>
</evidence>
<dbReference type="Pfam" id="PF01058">
    <property type="entry name" value="Oxidored_q6"/>
    <property type="match status" value="1"/>
</dbReference>
<dbReference type="InterPro" id="IPR006137">
    <property type="entry name" value="NADH_UbQ_OxRdtase-like_20kDa"/>
</dbReference>
<comment type="cofactor">
    <cofactor evidence="1">
        <name>[3Fe-4S] cluster</name>
        <dbReference type="ChEBI" id="CHEBI:21137"/>
    </cofactor>
</comment>
<comment type="caution">
    <text evidence="5">The sequence shown here is derived from an EMBL/GenBank/DDBJ whole genome shotgun (WGS) entry which is preliminary data.</text>
</comment>
<dbReference type="RefSeq" id="WP_069125482.1">
    <property type="nucleotide sequence ID" value="NZ_MARB01000013.1"/>
</dbReference>
<feature type="domain" description="NADH:ubiquinone oxidoreductase-like 20kDa subunit" evidence="4">
    <location>
        <begin position="16"/>
        <end position="152"/>
    </location>
</feature>
<dbReference type="PANTHER" id="PTHR42845">
    <property type="entry name" value="COENZYME F420-REDUCING HYDROGENASE, GAMMA SUBUNIT"/>
    <property type="match status" value="1"/>
</dbReference>
<evidence type="ECO:0000256" key="3">
    <source>
        <dbReference type="ARBA" id="ARBA00023291"/>
    </source>
</evidence>
<dbReference type="AlphaFoldDB" id="A0A7Z0VKM5"/>
<dbReference type="InterPro" id="IPR051349">
    <property type="entry name" value="Hydrogenase_assoc-protein"/>
</dbReference>
<organism evidence="5 6">
    <name type="scientific">Candidatus Thiodiazotropha endolucinida</name>
    <dbReference type="NCBI Taxonomy" id="1655433"/>
    <lineage>
        <taxon>Bacteria</taxon>
        <taxon>Pseudomonadati</taxon>
        <taxon>Pseudomonadota</taxon>
        <taxon>Gammaproteobacteria</taxon>
        <taxon>Chromatiales</taxon>
        <taxon>Sedimenticolaceae</taxon>
        <taxon>Candidatus Thiodiazotropha</taxon>
    </lineage>
</organism>
<dbReference type="PANTHER" id="PTHR42845:SF3">
    <property type="entry name" value="CYTOSOLIC NIFE-HYDROGENASE, DELTA SUBUNIT"/>
    <property type="match status" value="1"/>
</dbReference>
<dbReference type="EMBL" id="MARB01000013">
    <property type="protein sequence ID" value="ODJ87323.1"/>
    <property type="molecule type" value="Genomic_DNA"/>
</dbReference>
<keyword evidence="2 5" id="KW-0560">Oxidoreductase</keyword>
<evidence type="ECO:0000256" key="1">
    <source>
        <dbReference type="ARBA" id="ARBA00001927"/>
    </source>
</evidence>
<proteinExistence type="predicted"/>
<dbReference type="Proteomes" id="UP000094769">
    <property type="component" value="Unassembled WGS sequence"/>
</dbReference>
<accession>A0A7Z0VKM5</accession>
<reference evidence="5 6" key="1">
    <citation type="submission" date="2016-06" db="EMBL/GenBank/DDBJ databases">
        <title>Genome sequence of endosymbiont of Candidatus Endolucinida thiodiazotropha.</title>
        <authorList>
            <person name="Poehlein A."/>
            <person name="Koenig S."/>
            <person name="Heiden S.E."/>
            <person name="Thuermer A."/>
            <person name="Voget S."/>
            <person name="Daniel R."/>
            <person name="Markert S."/>
            <person name="Gros O."/>
            <person name="Schweder T."/>
        </authorList>
    </citation>
    <scope>NUCLEOTIDE SEQUENCE [LARGE SCALE GENOMIC DNA]</scope>
    <source>
        <strain evidence="5 6">COS</strain>
    </source>
</reference>
<dbReference type="GO" id="GO:0047985">
    <property type="term" value="F:hydrogen dehydrogenase activity"/>
    <property type="evidence" value="ECO:0007669"/>
    <property type="project" value="UniProtKB-EC"/>
</dbReference>
<name>A0A7Z0VKM5_9GAMM</name>
<keyword evidence="6" id="KW-1185">Reference proteome</keyword>
<dbReference type="OrthoDB" id="9787729at2"/>
<dbReference type="Gene3D" id="3.40.50.700">
    <property type="entry name" value="NADH:ubiquinone oxidoreductase-like, 20kDa subunit"/>
    <property type="match status" value="1"/>
</dbReference>
<dbReference type="GO" id="GO:0051538">
    <property type="term" value="F:3 iron, 4 sulfur cluster binding"/>
    <property type="evidence" value="ECO:0007669"/>
    <property type="project" value="UniProtKB-KW"/>
</dbReference>